<evidence type="ECO:0000313" key="1">
    <source>
        <dbReference type="EMBL" id="CAG9821322.1"/>
    </source>
</evidence>
<dbReference type="Proteomes" id="UP001153737">
    <property type="component" value="Chromosome 4"/>
</dbReference>
<dbReference type="AlphaFoldDB" id="A0A9N9SIR1"/>
<reference evidence="1" key="1">
    <citation type="submission" date="2022-01" db="EMBL/GenBank/DDBJ databases">
        <authorList>
            <person name="King R."/>
        </authorList>
    </citation>
    <scope>NUCLEOTIDE SEQUENCE</scope>
</reference>
<reference evidence="1" key="2">
    <citation type="submission" date="2022-10" db="EMBL/GenBank/DDBJ databases">
        <authorList>
            <consortium name="ENA_rothamsted_submissions"/>
            <consortium name="culmorum"/>
            <person name="King R."/>
        </authorList>
    </citation>
    <scope>NUCLEOTIDE SEQUENCE</scope>
</reference>
<sequence length="355" mass="41830">MGLVRKLLLLEAIPKNSIMEILTQEQLFVCQLLIIYKAQIRPVLEYCFPYVECSTQTYPETIGFCPKKDRQFVSWVMPRSRTHSLLWNTVEELAIWLYFIEIFMDDALLKYQQLFDPPLTVPARITRRVEASHPFEVTLDTCRTFLSKDSFIQRTARFWNTLPREVFPEAYNLQKFKRNSNSYLISLWFSRCSLNITEDFSFLLRNVDNINMDLATILEWGSNNLIDFNANKTQACLFSRKAQHKLVRSNHTFEGIHFDVWYYTISNNVSWENHVRSIIAKRVQLRMIYKAQIRPVLEYCFHIWSAAPKHTLKLLDSVQKRAIRLVGDASLTNSLTPLDIFFLSLGAHERESLFF</sequence>
<evidence type="ECO:0000313" key="2">
    <source>
        <dbReference type="Proteomes" id="UP001153737"/>
    </source>
</evidence>
<proteinExistence type="predicted"/>
<dbReference type="OrthoDB" id="7480422at2759"/>
<dbReference type="EMBL" id="OU896710">
    <property type="protein sequence ID" value="CAG9821322.1"/>
    <property type="molecule type" value="Genomic_DNA"/>
</dbReference>
<name>A0A9N9SIR1_PHACE</name>
<gene>
    <name evidence="1" type="ORF">PHAECO_LOCUS8051</name>
</gene>
<organism evidence="1 2">
    <name type="scientific">Phaedon cochleariae</name>
    <name type="common">Mustard beetle</name>
    <dbReference type="NCBI Taxonomy" id="80249"/>
    <lineage>
        <taxon>Eukaryota</taxon>
        <taxon>Metazoa</taxon>
        <taxon>Ecdysozoa</taxon>
        <taxon>Arthropoda</taxon>
        <taxon>Hexapoda</taxon>
        <taxon>Insecta</taxon>
        <taxon>Pterygota</taxon>
        <taxon>Neoptera</taxon>
        <taxon>Endopterygota</taxon>
        <taxon>Coleoptera</taxon>
        <taxon>Polyphaga</taxon>
        <taxon>Cucujiformia</taxon>
        <taxon>Chrysomeloidea</taxon>
        <taxon>Chrysomelidae</taxon>
        <taxon>Chrysomelinae</taxon>
        <taxon>Chrysomelini</taxon>
        <taxon>Phaedon</taxon>
    </lineage>
</organism>
<protein>
    <submittedName>
        <fullName evidence="1">Uncharacterized protein</fullName>
    </submittedName>
</protein>
<keyword evidence="2" id="KW-1185">Reference proteome</keyword>
<accession>A0A9N9SIR1</accession>